<dbReference type="SMART" id="SM01019">
    <property type="entry name" value="B3"/>
    <property type="match status" value="1"/>
</dbReference>
<proteinExistence type="predicted"/>
<keyword evidence="2" id="KW-0805">Transcription regulation</keyword>
<dbReference type="PROSITE" id="PS50863">
    <property type="entry name" value="B3"/>
    <property type="match status" value="1"/>
</dbReference>
<evidence type="ECO:0000256" key="5">
    <source>
        <dbReference type="ARBA" id="ARBA00023242"/>
    </source>
</evidence>
<evidence type="ECO:0000259" key="6">
    <source>
        <dbReference type="PROSITE" id="PS50863"/>
    </source>
</evidence>
<dbReference type="EMBL" id="JASCZI010000004">
    <property type="protein sequence ID" value="MED6106141.1"/>
    <property type="molecule type" value="Genomic_DNA"/>
</dbReference>
<evidence type="ECO:0000256" key="2">
    <source>
        <dbReference type="ARBA" id="ARBA00023015"/>
    </source>
</evidence>
<keyword evidence="8" id="KW-1185">Reference proteome</keyword>
<evidence type="ECO:0000313" key="8">
    <source>
        <dbReference type="Proteomes" id="UP001341840"/>
    </source>
</evidence>
<keyword evidence="3" id="KW-0238">DNA-binding</keyword>
<evidence type="ECO:0000256" key="1">
    <source>
        <dbReference type="ARBA" id="ARBA00004123"/>
    </source>
</evidence>
<keyword evidence="5" id="KW-0539">Nucleus</keyword>
<feature type="domain" description="TF-B3" evidence="6">
    <location>
        <begin position="81"/>
        <end position="140"/>
    </location>
</feature>
<evidence type="ECO:0000256" key="4">
    <source>
        <dbReference type="ARBA" id="ARBA00023163"/>
    </source>
</evidence>
<keyword evidence="4" id="KW-0804">Transcription</keyword>
<evidence type="ECO:0000256" key="3">
    <source>
        <dbReference type="ARBA" id="ARBA00023125"/>
    </source>
</evidence>
<dbReference type="PANTHER" id="PTHR31391:SF64">
    <property type="entry name" value="B3 DOMAIN-CONTAINING PROTEIN OS06G0112300"/>
    <property type="match status" value="1"/>
</dbReference>
<dbReference type="SUPFAM" id="SSF101936">
    <property type="entry name" value="DNA-binding pseudobarrel domain"/>
    <property type="match status" value="1"/>
</dbReference>
<reference evidence="7 8" key="1">
    <citation type="journal article" date="2023" name="Plants (Basel)">
        <title>Bridging the Gap: Combining Genomics and Transcriptomics Approaches to Understand Stylosanthes scabra, an Orphan Legume from the Brazilian Caatinga.</title>
        <authorList>
            <person name="Ferreira-Neto J.R.C."/>
            <person name="da Silva M.D."/>
            <person name="Binneck E."/>
            <person name="de Melo N.F."/>
            <person name="da Silva R.H."/>
            <person name="de Melo A.L.T.M."/>
            <person name="Pandolfi V."/>
            <person name="Bustamante F.O."/>
            <person name="Brasileiro-Vidal A.C."/>
            <person name="Benko-Iseppon A.M."/>
        </authorList>
    </citation>
    <scope>NUCLEOTIDE SEQUENCE [LARGE SCALE GENOMIC DNA]</scope>
    <source>
        <tissue evidence="7">Leaves</tissue>
    </source>
</reference>
<dbReference type="InterPro" id="IPR003340">
    <property type="entry name" value="B3_DNA-bd"/>
</dbReference>
<dbReference type="Pfam" id="PF02362">
    <property type="entry name" value="B3"/>
    <property type="match status" value="1"/>
</dbReference>
<sequence>MTTPASTSTSRVAAEKQAALQKLPDSAANLLSDEIKPLSGNPFFHVVLSKSHLHRSCLMGPSKDLVDILPSVEVFTVLKCKGKSWDMAYRGHAPNRKFFDGGWRKFANDNNLVEGDACVFELMENTDEKIIFEVQILKGDLPQVLSERAKSTCCDGQQDGNFEKNLQIGMSTDHIPN</sequence>
<dbReference type="InterPro" id="IPR015300">
    <property type="entry name" value="DNA-bd_pseudobarrel_sf"/>
</dbReference>
<name>A0ABU6Q2Q9_9FABA</name>
<dbReference type="Proteomes" id="UP001341840">
    <property type="component" value="Unassembled WGS sequence"/>
</dbReference>
<comment type="subcellular location">
    <subcellularLocation>
        <location evidence="1">Nucleus</location>
    </subcellularLocation>
</comment>
<comment type="caution">
    <text evidence="7">The sequence shown here is derived from an EMBL/GenBank/DDBJ whole genome shotgun (WGS) entry which is preliminary data.</text>
</comment>
<dbReference type="PANTHER" id="PTHR31391">
    <property type="entry name" value="B3 DOMAIN-CONTAINING PROTEIN OS11G0197600-RELATED"/>
    <property type="match status" value="1"/>
</dbReference>
<protein>
    <recommendedName>
        <fullName evidence="6">TF-B3 domain-containing protein</fullName>
    </recommendedName>
</protein>
<accession>A0ABU6Q2Q9</accession>
<organism evidence="7 8">
    <name type="scientific">Stylosanthes scabra</name>
    <dbReference type="NCBI Taxonomy" id="79078"/>
    <lineage>
        <taxon>Eukaryota</taxon>
        <taxon>Viridiplantae</taxon>
        <taxon>Streptophyta</taxon>
        <taxon>Embryophyta</taxon>
        <taxon>Tracheophyta</taxon>
        <taxon>Spermatophyta</taxon>
        <taxon>Magnoliopsida</taxon>
        <taxon>eudicotyledons</taxon>
        <taxon>Gunneridae</taxon>
        <taxon>Pentapetalae</taxon>
        <taxon>rosids</taxon>
        <taxon>fabids</taxon>
        <taxon>Fabales</taxon>
        <taxon>Fabaceae</taxon>
        <taxon>Papilionoideae</taxon>
        <taxon>50 kb inversion clade</taxon>
        <taxon>dalbergioids sensu lato</taxon>
        <taxon>Dalbergieae</taxon>
        <taxon>Pterocarpus clade</taxon>
        <taxon>Stylosanthes</taxon>
    </lineage>
</organism>
<gene>
    <name evidence="7" type="ORF">PIB30_002032</name>
</gene>
<dbReference type="CDD" id="cd10017">
    <property type="entry name" value="B3_DNA"/>
    <property type="match status" value="1"/>
</dbReference>
<dbReference type="InterPro" id="IPR044837">
    <property type="entry name" value="REM16-like"/>
</dbReference>
<evidence type="ECO:0000313" key="7">
    <source>
        <dbReference type="EMBL" id="MED6106141.1"/>
    </source>
</evidence>
<dbReference type="Gene3D" id="2.40.330.10">
    <property type="entry name" value="DNA-binding pseudobarrel domain"/>
    <property type="match status" value="1"/>
</dbReference>